<dbReference type="SMART" id="SM00487">
    <property type="entry name" value="DEXDc"/>
    <property type="match status" value="1"/>
</dbReference>
<dbReference type="PANTHER" id="PTHR13710">
    <property type="entry name" value="DNA HELICASE RECQ FAMILY MEMBER"/>
    <property type="match status" value="1"/>
</dbReference>
<evidence type="ECO:0000256" key="7">
    <source>
        <dbReference type="RuleBase" id="RU364117"/>
    </source>
</evidence>
<gene>
    <name evidence="11" type="ORF">KC19_6G107400</name>
</gene>
<dbReference type="AlphaFoldDB" id="A0A8T0HIQ4"/>
<evidence type="ECO:0000256" key="8">
    <source>
        <dbReference type="SAM" id="MobiDB-lite"/>
    </source>
</evidence>
<dbReference type="Pfam" id="PF00270">
    <property type="entry name" value="DEAD"/>
    <property type="match status" value="1"/>
</dbReference>
<dbReference type="EMBL" id="CM026427">
    <property type="protein sequence ID" value="KAG0569682.1"/>
    <property type="molecule type" value="Genomic_DNA"/>
</dbReference>
<keyword evidence="2 7" id="KW-0547">Nucleotide-binding</keyword>
<dbReference type="InterPro" id="IPR032284">
    <property type="entry name" value="RecQ_Zn-bd"/>
</dbReference>
<feature type="domain" description="Helicase C-terminal" evidence="10">
    <location>
        <begin position="385"/>
        <end position="530"/>
    </location>
</feature>
<dbReference type="SUPFAM" id="SSF52540">
    <property type="entry name" value="P-loop containing nucleoside triphosphate hydrolases"/>
    <property type="match status" value="1"/>
</dbReference>
<evidence type="ECO:0000256" key="4">
    <source>
        <dbReference type="ARBA" id="ARBA00022806"/>
    </source>
</evidence>
<dbReference type="Pfam" id="PF16124">
    <property type="entry name" value="RecQ_Zn_bind"/>
    <property type="match status" value="1"/>
</dbReference>
<dbReference type="InterPro" id="IPR027417">
    <property type="entry name" value="P-loop_NTPase"/>
</dbReference>
<dbReference type="PROSITE" id="PS51192">
    <property type="entry name" value="HELICASE_ATP_BIND_1"/>
    <property type="match status" value="1"/>
</dbReference>
<dbReference type="Proteomes" id="UP000822688">
    <property type="component" value="Chromosome 6"/>
</dbReference>
<feature type="compositionally biased region" description="Basic residues" evidence="8">
    <location>
        <begin position="705"/>
        <end position="717"/>
    </location>
</feature>
<dbReference type="GO" id="GO:0016787">
    <property type="term" value="F:hydrolase activity"/>
    <property type="evidence" value="ECO:0007669"/>
    <property type="project" value="UniProtKB-KW"/>
</dbReference>
<evidence type="ECO:0000256" key="2">
    <source>
        <dbReference type="ARBA" id="ARBA00022741"/>
    </source>
</evidence>
<keyword evidence="4 7" id="KW-0347">Helicase</keyword>
<evidence type="ECO:0000256" key="1">
    <source>
        <dbReference type="ARBA" id="ARBA00005446"/>
    </source>
</evidence>
<dbReference type="PANTHER" id="PTHR13710:SF69">
    <property type="entry name" value="ATP-DEPENDENT DNA HELICASE Q-LIKE SIM"/>
    <property type="match status" value="1"/>
</dbReference>
<reference evidence="11 12" key="1">
    <citation type="submission" date="2020-06" db="EMBL/GenBank/DDBJ databases">
        <title>WGS assembly of Ceratodon purpureus strain R40.</title>
        <authorList>
            <person name="Carey S.B."/>
            <person name="Jenkins J."/>
            <person name="Shu S."/>
            <person name="Lovell J.T."/>
            <person name="Sreedasyam A."/>
            <person name="Maumus F."/>
            <person name="Tiley G.P."/>
            <person name="Fernandez-Pozo N."/>
            <person name="Barry K."/>
            <person name="Chen C."/>
            <person name="Wang M."/>
            <person name="Lipzen A."/>
            <person name="Daum C."/>
            <person name="Saski C.A."/>
            <person name="Payton A.C."/>
            <person name="Mcbreen J.C."/>
            <person name="Conrad R.E."/>
            <person name="Kollar L.M."/>
            <person name="Olsson S."/>
            <person name="Huttunen S."/>
            <person name="Landis J.B."/>
            <person name="Wickett N.J."/>
            <person name="Johnson M.G."/>
            <person name="Rensing S.A."/>
            <person name="Grimwood J."/>
            <person name="Schmutz J."/>
            <person name="Mcdaniel S.F."/>
        </authorList>
    </citation>
    <scope>NUCLEOTIDE SEQUENCE [LARGE SCALE GENOMIC DNA]</scope>
    <source>
        <strain evidence="11 12">R40</strain>
    </source>
</reference>
<evidence type="ECO:0000259" key="10">
    <source>
        <dbReference type="PROSITE" id="PS51194"/>
    </source>
</evidence>
<dbReference type="GO" id="GO:0000724">
    <property type="term" value="P:double-strand break repair via homologous recombination"/>
    <property type="evidence" value="ECO:0007669"/>
    <property type="project" value="TreeGrafter"/>
</dbReference>
<dbReference type="FunFam" id="3.40.50.300:FF:001456">
    <property type="entry name" value="ATP-dependent DNA helicase"/>
    <property type="match status" value="1"/>
</dbReference>
<comment type="subcellular location">
    <subcellularLocation>
        <location evidence="7">Nucleus</location>
    </subcellularLocation>
</comment>
<comment type="catalytic activity">
    <reaction evidence="6 7">
        <text>Couples ATP hydrolysis with the unwinding of duplex DNA by translocating in the 3'-5' direction.</text>
        <dbReference type="EC" id="5.6.2.4"/>
    </reaction>
</comment>
<feature type="domain" description="Helicase ATP-binding" evidence="9">
    <location>
        <begin position="28"/>
        <end position="204"/>
    </location>
</feature>
<evidence type="ECO:0000259" key="9">
    <source>
        <dbReference type="PROSITE" id="PS51192"/>
    </source>
</evidence>
<proteinExistence type="inferred from homology"/>
<dbReference type="GO" id="GO:0005694">
    <property type="term" value="C:chromosome"/>
    <property type="evidence" value="ECO:0007669"/>
    <property type="project" value="TreeGrafter"/>
</dbReference>
<sequence length="717" mass="81981">MEWEKRTPYLLRKHFGYKNLKCFQRRAIDAWAQHRDCFVLSASGSGKSLCYQLPALISNKVVIVISPLISLMHDQCMQLAAAGVSACFLGSGQPDHGVELRAMYGCYSLVYMCPESLPRLARGLQDLAQSKGIALFAVDEAHCVSKWGHDFRPEYGNLGTLRKDFTDIIWRGQKVRIPVMALTATATDRVRDDVLECLHLSNPTIVITSFNRPNLMFTVHHSKTTHPESYKADFEPVIRRYKRSGGGRRLPCQGLLSSRSKPPHKVPDLRPRQLQDNQPADEAAEIERATCVARAKCPEVAPLPGGNLDDDPEHIPMEFEETDDDVESYITQSTVGDIQDRKETQPSTSNTPDIEKAEERRGGDFEVQSRGYSGSKLRRLRRKFSVQRGGNRTKQRSRAGACIIYMPTRTETVNLTNYFRRRGVKCMAYHSQLPKEHLKQVHELFQSDRLQVVIATIAFGMGINKPNITHVIHYGWPQSLEDYYQESGRAGRDGALSHCQLFVDMTTLPTLLASFRNKHETILARNMLAQCHRYAIRTDICRTQMLMEYFNEKLPQKCQLCDVCISGPPKEEDLTQEAIQMMKAIKHSNRGRGRNFKEAVKSIRHEGTKRTTRLWWRGFVRILLEHGYLKDTTTEKTFAAESKHSRTSPYLKFLMPTSKGLRLLRSKKCKLKFHPQGDMIVAMQMNEETNKNSPKESRRTSPVQHSKRKTKRKQNSR</sequence>
<keyword evidence="5 7" id="KW-0067">ATP-binding</keyword>
<dbReference type="InterPro" id="IPR011545">
    <property type="entry name" value="DEAD/DEAH_box_helicase_dom"/>
</dbReference>
<dbReference type="PROSITE" id="PS51194">
    <property type="entry name" value="HELICASE_CTER"/>
    <property type="match status" value="1"/>
</dbReference>
<evidence type="ECO:0000256" key="3">
    <source>
        <dbReference type="ARBA" id="ARBA00022801"/>
    </source>
</evidence>
<dbReference type="GO" id="GO:0005524">
    <property type="term" value="F:ATP binding"/>
    <property type="evidence" value="ECO:0007669"/>
    <property type="project" value="UniProtKB-KW"/>
</dbReference>
<feature type="region of interest" description="Disordered" evidence="8">
    <location>
        <begin position="333"/>
        <end position="373"/>
    </location>
</feature>
<dbReference type="CDD" id="cd17920">
    <property type="entry name" value="DEXHc_RecQ"/>
    <property type="match status" value="1"/>
</dbReference>
<organism evidence="11 12">
    <name type="scientific">Ceratodon purpureus</name>
    <name type="common">Fire moss</name>
    <name type="synonym">Dicranum purpureum</name>
    <dbReference type="NCBI Taxonomy" id="3225"/>
    <lineage>
        <taxon>Eukaryota</taxon>
        <taxon>Viridiplantae</taxon>
        <taxon>Streptophyta</taxon>
        <taxon>Embryophyta</taxon>
        <taxon>Bryophyta</taxon>
        <taxon>Bryophytina</taxon>
        <taxon>Bryopsida</taxon>
        <taxon>Dicranidae</taxon>
        <taxon>Pseudoditrichales</taxon>
        <taxon>Ditrichaceae</taxon>
        <taxon>Ceratodon</taxon>
    </lineage>
</organism>
<dbReference type="Gene3D" id="1.10.10.10">
    <property type="entry name" value="Winged helix-like DNA-binding domain superfamily/Winged helix DNA-binding domain"/>
    <property type="match status" value="1"/>
</dbReference>
<dbReference type="EC" id="5.6.2.4" evidence="7"/>
<dbReference type="NCBIfam" id="TIGR00614">
    <property type="entry name" value="recQ_fam"/>
    <property type="match status" value="1"/>
</dbReference>
<dbReference type="GO" id="GO:0043138">
    <property type="term" value="F:3'-5' DNA helicase activity"/>
    <property type="evidence" value="ECO:0007669"/>
    <property type="project" value="UniProtKB-EC"/>
</dbReference>
<feature type="compositionally biased region" description="Basic and acidic residues" evidence="8">
    <location>
        <begin position="353"/>
        <end position="364"/>
    </location>
</feature>
<dbReference type="GO" id="GO:0005634">
    <property type="term" value="C:nucleus"/>
    <property type="evidence" value="ECO:0007669"/>
    <property type="project" value="UniProtKB-SubCell"/>
</dbReference>
<dbReference type="GO" id="GO:0009378">
    <property type="term" value="F:four-way junction helicase activity"/>
    <property type="evidence" value="ECO:0007669"/>
    <property type="project" value="TreeGrafter"/>
</dbReference>
<dbReference type="Pfam" id="PF00271">
    <property type="entry name" value="Helicase_C"/>
    <property type="match status" value="1"/>
</dbReference>
<dbReference type="InterPro" id="IPR004589">
    <property type="entry name" value="DNA_helicase_ATP-dep_RecQ"/>
</dbReference>
<dbReference type="SMART" id="SM00490">
    <property type="entry name" value="HELICc"/>
    <property type="match status" value="1"/>
</dbReference>
<dbReference type="InterPro" id="IPR036388">
    <property type="entry name" value="WH-like_DNA-bd_sf"/>
</dbReference>
<feature type="region of interest" description="Disordered" evidence="8">
    <location>
        <begin position="244"/>
        <end position="282"/>
    </location>
</feature>
<keyword evidence="12" id="KW-1185">Reference proteome</keyword>
<dbReference type="InterPro" id="IPR001650">
    <property type="entry name" value="Helicase_C-like"/>
</dbReference>
<accession>A0A8T0HIQ4</accession>
<keyword evidence="7" id="KW-0539">Nucleus</keyword>
<keyword evidence="3 7" id="KW-0378">Hydrolase</keyword>
<name>A0A8T0HIQ4_CERPU</name>
<feature type="compositionally biased region" description="Basic and acidic residues" evidence="8">
    <location>
        <begin position="688"/>
        <end position="699"/>
    </location>
</feature>
<dbReference type="InterPro" id="IPR014001">
    <property type="entry name" value="Helicase_ATP-bd"/>
</dbReference>
<evidence type="ECO:0000313" key="12">
    <source>
        <dbReference type="Proteomes" id="UP000822688"/>
    </source>
</evidence>
<protein>
    <recommendedName>
        <fullName evidence="7">ATP-dependent DNA helicase</fullName>
        <ecNumber evidence="7">5.6.2.4</ecNumber>
    </recommendedName>
</protein>
<comment type="catalytic activity">
    <reaction evidence="7">
        <text>ATP + H2O = ADP + phosphate + H(+)</text>
        <dbReference type="Rhea" id="RHEA:13065"/>
        <dbReference type="ChEBI" id="CHEBI:15377"/>
        <dbReference type="ChEBI" id="CHEBI:15378"/>
        <dbReference type="ChEBI" id="CHEBI:30616"/>
        <dbReference type="ChEBI" id="CHEBI:43474"/>
        <dbReference type="ChEBI" id="CHEBI:456216"/>
    </reaction>
</comment>
<evidence type="ECO:0000256" key="5">
    <source>
        <dbReference type="ARBA" id="ARBA00022840"/>
    </source>
</evidence>
<comment type="similarity">
    <text evidence="1 7">Belongs to the helicase family. RecQ subfamily.</text>
</comment>
<feature type="region of interest" description="Disordered" evidence="8">
    <location>
        <begin position="687"/>
        <end position="717"/>
    </location>
</feature>
<dbReference type="GO" id="GO:0005737">
    <property type="term" value="C:cytoplasm"/>
    <property type="evidence" value="ECO:0007669"/>
    <property type="project" value="TreeGrafter"/>
</dbReference>
<dbReference type="Gene3D" id="3.40.50.300">
    <property type="entry name" value="P-loop containing nucleotide triphosphate hydrolases"/>
    <property type="match status" value="2"/>
</dbReference>
<evidence type="ECO:0000256" key="6">
    <source>
        <dbReference type="ARBA" id="ARBA00034617"/>
    </source>
</evidence>
<evidence type="ECO:0000313" key="11">
    <source>
        <dbReference type="EMBL" id="KAG0569682.1"/>
    </source>
</evidence>
<dbReference type="FunFam" id="3.40.50.300:FF:001391">
    <property type="entry name" value="ATP-dependent DNA helicase"/>
    <property type="match status" value="1"/>
</dbReference>
<comment type="caution">
    <text evidence="11">The sequence shown here is derived from an EMBL/GenBank/DDBJ whole genome shotgun (WGS) entry which is preliminary data.</text>
</comment>
<dbReference type="GO" id="GO:0003676">
    <property type="term" value="F:nucleic acid binding"/>
    <property type="evidence" value="ECO:0007669"/>
    <property type="project" value="InterPro"/>
</dbReference>